<sequence>MDVEKALEVKLFLFCIREIPSGGVVRATGSCFLCMKCVQTTLQKFAS</sequence>
<reference evidence="1 2" key="1">
    <citation type="submission" date="2009-02" db="EMBL/GenBank/DDBJ databases">
        <authorList>
            <person name="Fulton L."/>
            <person name="Clifton S."/>
            <person name="Fulton B."/>
            <person name="Xu J."/>
            <person name="Minx P."/>
            <person name="Pepin K.H."/>
            <person name="Johnson M."/>
            <person name="Bhonagiri V."/>
            <person name="Nash W.E."/>
            <person name="Mardis E.R."/>
            <person name="Wilson R.K."/>
        </authorList>
    </citation>
    <scope>NUCLEOTIDE SEQUENCE [LARGE SCALE GENOMIC DNA]</scope>
    <source>
        <strain evidence="1 2">DSM 16841</strain>
    </source>
</reference>
<organism evidence="1 2">
    <name type="scientific">Roseburia inulinivorans DSM 16841</name>
    <dbReference type="NCBI Taxonomy" id="622312"/>
    <lineage>
        <taxon>Bacteria</taxon>
        <taxon>Bacillati</taxon>
        <taxon>Bacillota</taxon>
        <taxon>Clostridia</taxon>
        <taxon>Lachnospirales</taxon>
        <taxon>Lachnospiraceae</taxon>
        <taxon>Roseburia</taxon>
    </lineage>
</organism>
<evidence type="ECO:0000313" key="2">
    <source>
        <dbReference type="Proteomes" id="UP000003561"/>
    </source>
</evidence>
<reference evidence="1 2" key="2">
    <citation type="submission" date="2009-03" db="EMBL/GenBank/DDBJ databases">
        <title>Draft genome sequence of Roseburia inulinivorans (DSM 16841).</title>
        <authorList>
            <person name="Sudarsanam P."/>
            <person name="Ley R."/>
            <person name="Guruge J."/>
            <person name="Turnbaugh P.J."/>
            <person name="Mahowald M."/>
            <person name="Liep D."/>
            <person name="Gordon J."/>
        </authorList>
    </citation>
    <scope>NUCLEOTIDE SEQUENCE [LARGE SCALE GENOMIC DNA]</scope>
    <source>
        <strain evidence="1 2">DSM 16841</strain>
    </source>
</reference>
<comment type="caution">
    <text evidence="1">The sequence shown here is derived from an EMBL/GenBank/DDBJ whole genome shotgun (WGS) entry which is preliminary data.</text>
</comment>
<accession>C0FSW3</accession>
<gene>
    <name evidence="1" type="ORF">ROSEINA2194_01829</name>
</gene>
<dbReference type="Proteomes" id="UP000003561">
    <property type="component" value="Unassembled WGS sequence"/>
</dbReference>
<protein>
    <submittedName>
        <fullName evidence="1">Uncharacterized protein</fullName>
    </submittedName>
</protein>
<name>C0FSW3_9FIRM</name>
<dbReference type="EMBL" id="ACFY01000078">
    <property type="protein sequence ID" value="EEG94317.1"/>
    <property type="molecule type" value="Genomic_DNA"/>
</dbReference>
<evidence type="ECO:0000313" key="1">
    <source>
        <dbReference type="EMBL" id="EEG94317.1"/>
    </source>
</evidence>
<dbReference type="AlphaFoldDB" id="C0FSW3"/>
<proteinExistence type="predicted"/>